<comment type="similarity">
    <text evidence="1">Belongs to the CFAP97 family.</text>
</comment>
<reference evidence="5" key="1">
    <citation type="submission" date="2016-06" db="UniProtKB">
        <authorList>
            <consortium name="WormBaseParasite"/>
        </authorList>
    </citation>
    <scope>IDENTIFICATION</scope>
</reference>
<proteinExistence type="inferred from homology"/>
<feature type="region of interest" description="Disordered" evidence="2">
    <location>
        <begin position="84"/>
        <end position="105"/>
    </location>
</feature>
<accession>A0A183IWJ8</accession>
<dbReference type="WBParaSite" id="SBAD_0000829101-mRNA-1">
    <property type="protein sequence ID" value="SBAD_0000829101-mRNA-1"/>
    <property type="gene ID" value="SBAD_0000829101"/>
</dbReference>
<dbReference type="Pfam" id="PF13879">
    <property type="entry name" value="Hmw_CFAP97"/>
    <property type="match status" value="1"/>
</dbReference>
<sequence>MEPRPKRCCSVDAGLNQLPPPPRWNSPNKSFSFYPTETVHSRVSTHVRERGPRRRMNVSFTNDRYIEIMRENYRLLRQIVNSKSTLPQRRKKKLSPSMPITDHLSDPDRALRLERIRDENMPLKMNEMEAKRALSPESCQRNGEELDVITSVAYLDLNNSLDVKISRIWKTAWVCFNPSLDLAAVHTIGQDCFQQQAIKTNVKQQSLQARQALPWCPNSVSIRAPEFSAGVPFGNCFTIRP</sequence>
<protein>
    <submittedName>
        <fullName evidence="5">BHLH domain-containing protein</fullName>
    </submittedName>
</protein>
<dbReference type="AlphaFoldDB" id="A0A183IWJ8"/>
<evidence type="ECO:0000313" key="3">
    <source>
        <dbReference type="EMBL" id="VDP15002.1"/>
    </source>
</evidence>
<evidence type="ECO:0000313" key="5">
    <source>
        <dbReference type="WBParaSite" id="SBAD_0000829101-mRNA-1"/>
    </source>
</evidence>
<organism evidence="5">
    <name type="scientific">Soboliphyme baturini</name>
    <dbReference type="NCBI Taxonomy" id="241478"/>
    <lineage>
        <taxon>Eukaryota</taxon>
        <taxon>Metazoa</taxon>
        <taxon>Ecdysozoa</taxon>
        <taxon>Nematoda</taxon>
        <taxon>Enoplea</taxon>
        <taxon>Dorylaimia</taxon>
        <taxon>Dioctophymatida</taxon>
        <taxon>Dioctophymatoidea</taxon>
        <taxon>Soboliphymatidae</taxon>
        <taxon>Soboliphyme</taxon>
    </lineage>
</organism>
<evidence type="ECO:0000256" key="1">
    <source>
        <dbReference type="ARBA" id="ARBA00008315"/>
    </source>
</evidence>
<gene>
    <name evidence="3" type="ORF">SBAD_LOCUS7996</name>
</gene>
<keyword evidence="4" id="KW-1185">Reference proteome</keyword>
<dbReference type="EMBL" id="UZAM01011148">
    <property type="protein sequence ID" value="VDP15002.1"/>
    <property type="molecule type" value="Genomic_DNA"/>
</dbReference>
<dbReference type="InterPro" id="IPR029488">
    <property type="entry name" value="Hmw/CFAP97"/>
</dbReference>
<evidence type="ECO:0000313" key="4">
    <source>
        <dbReference type="Proteomes" id="UP000270296"/>
    </source>
</evidence>
<evidence type="ECO:0000256" key="2">
    <source>
        <dbReference type="SAM" id="MobiDB-lite"/>
    </source>
</evidence>
<dbReference type="Proteomes" id="UP000270296">
    <property type="component" value="Unassembled WGS sequence"/>
</dbReference>
<reference evidence="3 4" key="2">
    <citation type="submission" date="2018-11" db="EMBL/GenBank/DDBJ databases">
        <authorList>
            <consortium name="Pathogen Informatics"/>
        </authorList>
    </citation>
    <scope>NUCLEOTIDE SEQUENCE [LARGE SCALE GENOMIC DNA]</scope>
</reference>
<name>A0A183IWJ8_9BILA</name>